<comment type="caution">
    <text evidence="1">The sequence shown here is derived from an EMBL/GenBank/DDBJ whole genome shotgun (WGS) entry which is preliminary data.</text>
</comment>
<sequence>MVEVSERYLSFGQSCFVREVAIPAGETIEEIAKEYPCVDEAELKIVPQPTASLSGLDALIGVSIFLGGWAGTKFLDEIYDAKLGPAIKGYFRKYIERSGSDKKYSLSILARSKQTSGAVLICCVGSSIEEIELSERHIPRALGVTEKLLSSSRNKSVYLYVIESGKINLEPKAFDNLEGALEGLKRMYPAKLPKNIMIRK</sequence>
<keyword evidence="2" id="KW-1185">Reference proteome</keyword>
<name>A0A9Q3ZGR2_9GAMM</name>
<accession>A0A9Q3ZGR2</accession>
<dbReference type="RefSeq" id="WP_233926259.1">
    <property type="nucleotide sequence ID" value="NZ_JAJVKT010000055.1"/>
</dbReference>
<organism evidence="1 2">
    <name type="scientific">Alloalcanivorax xenomutans</name>
    <dbReference type="NCBI Taxonomy" id="1094342"/>
    <lineage>
        <taxon>Bacteria</taxon>
        <taxon>Pseudomonadati</taxon>
        <taxon>Pseudomonadota</taxon>
        <taxon>Gammaproteobacteria</taxon>
        <taxon>Oceanospirillales</taxon>
        <taxon>Alcanivoracaceae</taxon>
        <taxon>Alloalcanivorax</taxon>
    </lineage>
</organism>
<evidence type="ECO:0000313" key="2">
    <source>
        <dbReference type="Proteomes" id="UP001107961"/>
    </source>
</evidence>
<dbReference type="EMBL" id="JAJVKT010000055">
    <property type="protein sequence ID" value="MCE7511351.1"/>
    <property type="molecule type" value="Genomic_DNA"/>
</dbReference>
<proteinExistence type="predicted"/>
<reference evidence="1" key="1">
    <citation type="submission" date="2022-01" db="EMBL/GenBank/DDBJ databases">
        <authorList>
            <person name="Karlyshev A.V."/>
            <person name="Jaspars M."/>
        </authorList>
    </citation>
    <scope>NUCLEOTIDE SEQUENCE</scope>
    <source>
        <strain evidence="1">AGSA3-2</strain>
    </source>
</reference>
<gene>
    <name evidence="1" type="ORF">LZG35_22180</name>
</gene>
<evidence type="ECO:0000313" key="1">
    <source>
        <dbReference type="EMBL" id="MCE7511351.1"/>
    </source>
</evidence>
<protein>
    <submittedName>
        <fullName evidence="1">Uncharacterized protein</fullName>
    </submittedName>
</protein>
<dbReference type="AlphaFoldDB" id="A0A9Q3ZGR2"/>
<dbReference type="Proteomes" id="UP001107961">
    <property type="component" value="Unassembled WGS sequence"/>
</dbReference>